<sequence>MRRLDVVLTARRLWAAGYLAVVFLVVVGGLGAPFGWDGKAVIALSFVAAGIAAAGHFPLQRWITPWLHRSQSTAALTEVAGGLTAVGSLEQALPTMARMLAEETRADHASLWLTVGDRLVSAASWPAAWAGATHAVADLDGLRALPGVDHAVPVVDAHLSRGALAIGKPEPVTERDLRVMHNIAGGAGLLLRSVALNTELEARVRQAEDLGAELTASRQRLMHARDVERRRLVTEIANVTTASLAEVSAGLEQVRELAATDPEEAERSLVRLRPVLDEVIDRFRAVVRGVYPGVLRDEGPRAALEELASDLARPVQLSGHFGDRVDWETESGIYFATAAAMRLFGGQPSAEPLVVRIGHDYGRLTARIEEPAPQPGSVDPRVALADDQDRLAALGGGLRCRETAGGVTVTAWLPDRLEPLVPRHPEAEQPEGSATTEELPAEEVEERAPEEPREPDTLHGRVRALVTTALERYGSGEAAGRELAEVAGRLGDPLRVAVAGNHRCGKTTLVNALVGRNLAEEGPTRVVTFFRGGTRPGVTVHPAEGEPHRLPTANAIAPAGMSSEQVDHLEVESPTSALRGLTLIDLPPLDSAEPDAAGRARALLTSAGSTDVVLLLADELGSDHPDLLERIREHSLVVVVIARADRFGGAGGDAMRAARATVAEYLLDPRLRRACQAILPVAGLLAASGATLREPEYQSFHRLSLLGEAEVADLLRSPEHFGRAETPRAPGPGERAALLRRFGIFGVRLAAGLVRDGEAESCAELSAALVRESGIEPVRDLLGSRFVELTDVRRARAALRVVEEVLHGIAPDDPHRQALAYELDRIRGGAHEFVEVDVIDTLRGVAAPLREQERVMAERLLGASGTDPHVRLALPAAAAPEEVRRVAAQQLAWWRERAENPTATRDVREVCLAVVRSCEGMLGAW</sequence>
<feature type="compositionally biased region" description="Basic and acidic residues" evidence="1">
    <location>
        <begin position="446"/>
        <end position="457"/>
    </location>
</feature>
<feature type="region of interest" description="Disordered" evidence="1">
    <location>
        <begin position="419"/>
        <end position="457"/>
    </location>
</feature>
<feature type="transmembrane region" description="Helical" evidence="2">
    <location>
        <begin position="12"/>
        <end position="34"/>
    </location>
</feature>
<dbReference type="CDD" id="cd00882">
    <property type="entry name" value="Ras_like_GTPase"/>
    <property type="match status" value="1"/>
</dbReference>
<dbReference type="RefSeq" id="WP_011873992.1">
    <property type="nucleotide sequence ID" value="NZ_BAAAGS010000005.1"/>
</dbReference>
<proteinExistence type="predicted"/>
<keyword evidence="4" id="KW-1185">Reference proteome</keyword>
<evidence type="ECO:0008006" key="5">
    <source>
        <dbReference type="Google" id="ProtNLM"/>
    </source>
</evidence>
<accession>A0ABP3MAT8</accession>
<dbReference type="EMBL" id="BAAAGS010000005">
    <property type="protein sequence ID" value="GAA0514726.1"/>
    <property type="molecule type" value="Genomic_DNA"/>
</dbReference>
<evidence type="ECO:0000313" key="4">
    <source>
        <dbReference type="Proteomes" id="UP001500729"/>
    </source>
</evidence>
<dbReference type="SUPFAM" id="SSF52540">
    <property type="entry name" value="P-loop containing nucleoside triphosphate hydrolases"/>
    <property type="match status" value="1"/>
</dbReference>
<keyword evidence="2" id="KW-0812">Transmembrane</keyword>
<name>A0ABP3MAT8_SACER</name>
<reference evidence="4" key="1">
    <citation type="journal article" date="2019" name="Int. J. Syst. Evol. Microbiol.">
        <title>The Global Catalogue of Microorganisms (GCM) 10K type strain sequencing project: providing services to taxonomists for standard genome sequencing and annotation.</title>
        <authorList>
            <consortium name="The Broad Institute Genomics Platform"/>
            <consortium name="The Broad Institute Genome Sequencing Center for Infectious Disease"/>
            <person name="Wu L."/>
            <person name="Ma J."/>
        </authorList>
    </citation>
    <scope>NUCLEOTIDE SEQUENCE [LARGE SCALE GENOMIC DNA]</scope>
    <source>
        <strain evidence="4">JCM 10303</strain>
    </source>
</reference>
<evidence type="ECO:0000256" key="2">
    <source>
        <dbReference type="SAM" id="Phobius"/>
    </source>
</evidence>
<evidence type="ECO:0000256" key="1">
    <source>
        <dbReference type="SAM" id="MobiDB-lite"/>
    </source>
</evidence>
<dbReference type="InterPro" id="IPR027417">
    <property type="entry name" value="P-loop_NTPase"/>
</dbReference>
<keyword evidence="2" id="KW-1133">Transmembrane helix</keyword>
<organism evidence="3 4">
    <name type="scientific">Saccharopolyspora erythraea</name>
    <name type="common">Streptomyces erythraeus</name>
    <dbReference type="NCBI Taxonomy" id="1836"/>
    <lineage>
        <taxon>Bacteria</taxon>
        <taxon>Bacillati</taxon>
        <taxon>Actinomycetota</taxon>
        <taxon>Actinomycetes</taxon>
        <taxon>Pseudonocardiales</taxon>
        <taxon>Pseudonocardiaceae</taxon>
        <taxon>Saccharopolyspora</taxon>
    </lineage>
</organism>
<gene>
    <name evidence="3" type="ORF">GCM10009533_12110</name>
</gene>
<keyword evidence="2" id="KW-0472">Membrane</keyword>
<dbReference type="Gene3D" id="3.40.50.300">
    <property type="entry name" value="P-loop containing nucleotide triphosphate hydrolases"/>
    <property type="match status" value="1"/>
</dbReference>
<evidence type="ECO:0000313" key="3">
    <source>
        <dbReference type="EMBL" id="GAA0514726.1"/>
    </source>
</evidence>
<dbReference type="Proteomes" id="UP001500729">
    <property type="component" value="Unassembled WGS sequence"/>
</dbReference>
<comment type="caution">
    <text evidence="3">The sequence shown here is derived from an EMBL/GenBank/DDBJ whole genome shotgun (WGS) entry which is preliminary data.</text>
</comment>
<protein>
    <recommendedName>
        <fullName evidence="5">Signal transduction histidine kinase</fullName>
    </recommendedName>
</protein>